<dbReference type="EC" id="2.3.1.47" evidence="5"/>
<keyword evidence="6" id="KW-0808">Transferase</keyword>
<reference evidence="14 15" key="1">
    <citation type="submission" date="2020-02" db="EMBL/GenBank/DDBJ databases">
        <title>Genome analysis of Thermosulfuriphilus ammonigenes ST65T, an anaerobic thermophilic chemolithoautotrophic bacterium isolated from a deep-sea hydrothermal vent.</title>
        <authorList>
            <person name="Slobodkina G."/>
            <person name="Allioux M."/>
            <person name="Merkel A."/>
            <person name="Alain K."/>
            <person name="Jebbar M."/>
            <person name="Slobodkin A."/>
        </authorList>
    </citation>
    <scope>NUCLEOTIDE SEQUENCE [LARGE SCALE GENOMIC DNA]</scope>
    <source>
        <strain evidence="14 15">ST65</strain>
    </source>
</reference>
<feature type="domain" description="Aminotransferase class I/classII large" evidence="13">
    <location>
        <begin position="41"/>
        <end position="376"/>
    </location>
</feature>
<evidence type="ECO:0000256" key="5">
    <source>
        <dbReference type="ARBA" id="ARBA00013187"/>
    </source>
</evidence>
<evidence type="ECO:0000256" key="8">
    <source>
        <dbReference type="ARBA" id="ARBA00022898"/>
    </source>
</evidence>
<dbReference type="CDD" id="cd06454">
    <property type="entry name" value="KBL_like"/>
    <property type="match status" value="1"/>
</dbReference>
<comment type="similarity">
    <text evidence="3">Belongs to the class-II pyridoxal-phosphate-dependent aminotransferase family. BioF subfamily.</text>
</comment>
<dbReference type="InterPro" id="IPR004839">
    <property type="entry name" value="Aminotransferase_I/II_large"/>
</dbReference>
<dbReference type="Pfam" id="PF00155">
    <property type="entry name" value="Aminotran_1_2"/>
    <property type="match status" value="1"/>
</dbReference>
<dbReference type="PANTHER" id="PTHR13693:SF100">
    <property type="entry name" value="8-AMINO-7-OXONONANOATE SYNTHASE"/>
    <property type="match status" value="1"/>
</dbReference>
<proteinExistence type="inferred from homology"/>
<evidence type="ECO:0000256" key="6">
    <source>
        <dbReference type="ARBA" id="ARBA00022679"/>
    </source>
</evidence>
<comment type="catalytic activity">
    <reaction evidence="11">
        <text>6-carboxyhexanoyl-[ACP] + L-alanine + H(+) = (8S)-8-amino-7-oxononanoate + holo-[ACP] + CO2</text>
        <dbReference type="Rhea" id="RHEA:42288"/>
        <dbReference type="Rhea" id="RHEA-COMP:9685"/>
        <dbReference type="Rhea" id="RHEA-COMP:9955"/>
        <dbReference type="ChEBI" id="CHEBI:15378"/>
        <dbReference type="ChEBI" id="CHEBI:16526"/>
        <dbReference type="ChEBI" id="CHEBI:57972"/>
        <dbReference type="ChEBI" id="CHEBI:64479"/>
        <dbReference type="ChEBI" id="CHEBI:78846"/>
        <dbReference type="ChEBI" id="CHEBI:149468"/>
        <dbReference type="EC" id="2.3.1.47"/>
    </reaction>
</comment>
<evidence type="ECO:0000256" key="7">
    <source>
        <dbReference type="ARBA" id="ARBA00022756"/>
    </source>
</evidence>
<dbReference type="KEGG" id="tav:G4V39_06920"/>
<dbReference type="InterPro" id="IPR015424">
    <property type="entry name" value="PyrdxlP-dep_Trfase"/>
</dbReference>
<comment type="pathway">
    <text evidence="2">Cofactor biosynthesis; biotin biosynthesis.</text>
</comment>
<dbReference type="InterPro" id="IPR001917">
    <property type="entry name" value="Aminotrans_II_pyridoxalP_BS"/>
</dbReference>
<evidence type="ECO:0000313" key="14">
    <source>
        <dbReference type="EMBL" id="QIJ72012.1"/>
    </source>
</evidence>
<evidence type="ECO:0000256" key="3">
    <source>
        <dbReference type="ARBA" id="ARBA00010008"/>
    </source>
</evidence>
<evidence type="ECO:0000256" key="10">
    <source>
        <dbReference type="ARBA" id="ARBA00033381"/>
    </source>
</evidence>
<evidence type="ECO:0000256" key="9">
    <source>
        <dbReference type="ARBA" id="ARBA00032610"/>
    </source>
</evidence>
<dbReference type="GO" id="GO:0030170">
    <property type="term" value="F:pyridoxal phosphate binding"/>
    <property type="evidence" value="ECO:0007669"/>
    <property type="project" value="InterPro"/>
</dbReference>
<dbReference type="AlphaFoldDB" id="A0A6G7PWI0"/>
<dbReference type="EMBL" id="CP048877">
    <property type="protein sequence ID" value="QIJ72012.1"/>
    <property type="molecule type" value="Genomic_DNA"/>
</dbReference>
<name>A0A6G7PWI0_9BACT</name>
<keyword evidence="15" id="KW-1185">Reference proteome</keyword>
<dbReference type="GO" id="GO:0008710">
    <property type="term" value="F:8-amino-7-oxononanoate synthase activity"/>
    <property type="evidence" value="ECO:0007669"/>
    <property type="project" value="UniProtKB-EC"/>
</dbReference>
<sequence length="380" mass="41901">MAWEAYEAELAEIDLRGEKRRLLSVEARRGPYVKVKGRWYLNLSSNDYLGLASQVPWGQLAEAAHQLGLGAGASRLLSGNHDLYEALESELARLYGRAALVFGSGYMANLGIISALVGRRDVIFADRLIHASLIDGLRLSGATFYRYPHGDMAALERLLQEKRPRFRRALIVTESIFSMDGDLADLATLVRLKEAYRAILLVDEAHAIGVRGERGLGLAEELNLIDNIDVLVGTFGKALGAYGAFAIVEEGLKEYLINRARSLVFTTALPAPVVAAALWAVRQLPRLSRQRRHLQELATGLRQALSRGPFPVLGESQIVPVVVGENQKTVELSNRLRQAGFFVLPIRPPTVPRGSARMRLSLSSEMTWKDLANLVELVVD</sequence>
<comment type="subunit">
    <text evidence="4">Homodimer.</text>
</comment>
<dbReference type="GO" id="GO:0009102">
    <property type="term" value="P:biotin biosynthetic process"/>
    <property type="evidence" value="ECO:0007669"/>
    <property type="project" value="UniProtKB-KW"/>
</dbReference>
<evidence type="ECO:0000259" key="13">
    <source>
        <dbReference type="Pfam" id="PF00155"/>
    </source>
</evidence>
<evidence type="ECO:0000256" key="2">
    <source>
        <dbReference type="ARBA" id="ARBA00004746"/>
    </source>
</evidence>
<dbReference type="RefSeq" id="WP_166032229.1">
    <property type="nucleotide sequence ID" value="NZ_CP048877.1"/>
</dbReference>
<dbReference type="InterPro" id="IPR015421">
    <property type="entry name" value="PyrdxlP-dep_Trfase_major"/>
</dbReference>
<dbReference type="InterPro" id="IPR015422">
    <property type="entry name" value="PyrdxlP-dep_Trfase_small"/>
</dbReference>
<dbReference type="Proteomes" id="UP000502179">
    <property type="component" value="Chromosome"/>
</dbReference>
<dbReference type="SUPFAM" id="SSF53383">
    <property type="entry name" value="PLP-dependent transferases"/>
    <property type="match status" value="1"/>
</dbReference>
<evidence type="ECO:0000256" key="11">
    <source>
        <dbReference type="ARBA" id="ARBA00047715"/>
    </source>
</evidence>
<organism evidence="14 15">
    <name type="scientific">Thermosulfuriphilus ammonigenes</name>
    <dbReference type="NCBI Taxonomy" id="1936021"/>
    <lineage>
        <taxon>Bacteria</taxon>
        <taxon>Pseudomonadati</taxon>
        <taxon>Thermodesulfobacteriota</taxon>
        <taxon>Thermodesulfobacteria</taxon>
        <taxon>Thermodesulfobacteriales</taxon>
        <taxon>Thermodesulfobacteriaceae</taxon>
        <taxon>Thermosulfuriphilus</taxon>
    </lineage>
</organism>
<dbReference type="Gene3D" id="3.90.1150.10">
    <property type="entry name" value="Aspartate Aminotransferase, domain 1"/>
    <property type="match status" value="1"/>
</dbReference>
<evidence type="ECO:0000256" key="4">
    <source>
        <dbReference type="ARBA" id="ARBA00011738"/>
    </source>
</evidence>
<gene>
    <name evidence="14" type="ORF">G4V39_06920</name>
</gene>
<dbReference type="PROSITE" id="PS00599">
    <property type="entry name" value="AA_TRANSFER_CLASS_2"/>
    <property type="match status" value="1"/>
</dbReference>
<accession>A0A6G7PWI0</accession>
<dbReference type="InterPro" id="IPR050087">
    <property type="entry name" value="AON_synthase_class-II"/>
</dbReference>
<comment type="cofactor">
    <cofactor evidence="1 12">
        <name>pyridoxal 5'-phosphate</name>
        <dbReference type="ChEBI" id="CHEBI:597326"/>
    </cofactor>
</comment>
<evidence type="ECO:0000256" key="1">
    <source>
        <dbReference type="ARBA" id="ARBA00001933"/>
    </source>
</evidence>
<dbReference type="Gene3D" id="3.40.640.10">
    <property type="entry name" value="Type I PLP-dependent aspartate aminotransferase-like (Major domain)"/>
    <property type="match status" value="1"/>
</dbReference>
<keyword evidence="7" id="KW-0093">Biotin biosynthesis</keyword>
<evidence type="ECO:0000256" key="12">
    <source>
        <dbReference type="RuleBase" id="RU003693"/>
    </source>
</evidence>
<dbReference type="PANTHER" id="PTHR13693">
    <property type="entry name" value="CLASS II AMINOTRANSFERASE/8-AMINO-7-OXONONANOATE SYNTHASE"/>
    <property type="match status" value="1"/>
</dbReference>
<keyword evidence="8 12" id="KW-0663">Pyridoxal phosphate</keyword>
<evidence type="ECO:0000313" key="15">
    <source>
        <dbReference type="Proteomes" id="UP000502179"/>
    </source>
</evidence>
<protein>
    <recommendedName>
        <fullName evidence="5">8-amino-7-oxononanoate synthase</fullName>
        <ecNumber evidence="5">2.3.1.47</ecNumber>
    </recommendedName>
    <alternativeName>
        <fullName evidence="9">7-keto-8-amino-pelargonic acid synthase</fullName>
    </alternativeName>
    <alternativeName>
        <fullName evidence="10">8-amino-7-ketopelargonate synthase</fullName>
    </alternativeName>
</protein>